<comment type="similarity">
    <text evidence="1">Belongs to the carbohydrate kinase PfkB family.</text>
</comment>
<name>A0ABW2CBU4_9ACTN</name>
<dbReference type="PROSITE" id="PS00584">
    <property type="entry name" value="PFKB_KINASES_2"/>
    <property type="match status" value="1"/>
</dbReference>
<evidence type="ECO:0000313" key="6">
    <source>
        <dbReference type="EMBL" id="MFC6878593.1"/>
    </source>
</evidence>
<dbReference type="Pfam" id="PF00294">
    <property type="entry name" value="PfkB"/>
    <property type="match status" value="1"/>
</dbReference>
<gene>
    <name evidence="6" type="ORF">ACFQKB_02315</name>
</gene>
<dbReference type="EMBL" id="JBHSXS010000001">
    <property type="protein sequence ID" value="MFC6878593.1"/>
    <property type="molecule type" value="Genomic_DNA"/>
</dbReference>
<keyword evidence="3 6" id="KW-0418">Kinase</keyword>
<comment type="caution">
    <text evidence="6">The sequence shown here is derived from an EMBL/GenBank/DDBJ whole genome shotgun (WGS) entry which is preliminary data.</text>
</comment>
<evidence type="ECO:0000256" key="2">
    <source>
        <dbReference type="ARBA" id="ARBA00022679"/>
    </source>
</evidence>
<organism evidence="6 7">
    <name type="scientific">Actinomadura yumaensis</name>
    <dbReference type="NCBI Taxonomy" id="111807"/>
    <lineage>
        <taxon>Bacteria</taxon>
        <taxon>Bacillati</taxon>
        <taxon>Actinomycetota</taxon>
        <taxon>Actinomycetes</taxon>
        <taxon>Streptosporangiales</taxon>
        <taxon>Thermomonosporaceae</taxon>
        <taxon>Actinomadura</taxon>
    </lineage>
</organism>
<reference evidence="7" key="1">
    <citation type="journal article" date="2019" name="Int. J. Syst. Evol. Microbiol.">
        <title>The Global Catalogue of Microorganisms (GCM) 10K type strain sequencing project: providing services to taxonomists for standard genome sequencing and annotation.</title>
        <authorList>
            <consortium name="The Broad Institute Genomics Platform"/>
            <consortium name="The Broad Institute Genome Sequencing Center for Infectious Disease"/>
            <person name="Wu L."/>
            <person name="Ma J."/>
        </authorList>
    </citation>
    <scope>NUCLEOTIDE SEQUENCE [LARGE SCALE GENOMIC DNA]</scope>
    <source>
        <strain evidence="7">JCM 3369</strain>
    </source>
</reference>
<keyword evidence="7" id="KW-1185">Reference proteome</keyword>
<evidence type="ECO:0000256" key="1">
    <source>
        <dbReference type="ARBA" id="ARBA00010688"/>
    </source>
</evidence>
<proteinExistence type="inferred from homology"/>
<evidence type="ECO:0000313" key="7">
    <source>
        <dbReference type="Proteomes" id="UP001596380"/>
    </source>
</evidence>
<dbReference type="PANTHER" id="PTHR43085:SF15">
    <property type="entry name" value="2-DEHYDRO-3-DEOXYGLUCONOKINASE"/>
    <property type="match status" value="1"/>
</dbReference>
<dbReference type="RefSeq" id="WP_160819838.1">
    <property type="nucleotide sequence ID" value="NZ_JBHSXE010000001.1"/>
</dbReference>
<protein>
    <submittedName>
        <fullName evidence="6">Sugar kinase</fullName>
    </submittedName>
</protein>
<dbReference type="InterPro" id="IPR050306">
    <property type="entry name" value="PfkB_Carbo_kinase"/>
</dbReference>
<dbReference type="Gene3D" id="3.40.1190.20">
    <property type="match status" value="1"/>
</dbReference>
<evidence type="ECO:0000256" key="4">
    <source>
        <dbReference type="SAM" id="MobiDB-lite"/>
    </source>
</evidence>
<dbReference type="SUPFAM" id="SSF53613">
    <property type="entry name" value="Ribokinase-like"/>
    <property type="match status" value="1"/>
</dbReference>
<feature type="region of interest" description="Disordered" evidence="4">
    <location>
        <begin position="307"/>
        <end position="326"/>
    </location>
</feature>
<dbReference type="Proteomes" id="UP001596380">
    <property type="component" value="Unassembled WGS sequence"/>
</dbReference>
<dbReference type="CDD" id="cd01166">
    <property type="entry name" value="KdgK"/>
    <property type="match status" value="1"/>
</dbReference>
<keyword evidence="2" id="KW-0808">Transferase</keyword>
<feature type="domain" description="Carbohydrate kinase PfkB" evidence="5">
    <location>
        <begin position="14"/>
        <end position="312"/>
    </location>
</feature>
<dbReference type="InterPro" id="IPR029056">
    <property type="entry name" value="Ribokinase-like"/>
</dbReference>
<dbReference type="InterPro" id="IPR011611">
    <property type="entry name" value="PfkB_dom"/>
</dbReference>
<sequence>MAALETIGRRAPARVALIGECMIELSHVAPDRLAVGYAGDVFNTAAYLARDAPPGAVDAQFVTIVGDDPYSERMRAAWAEHGVGAAHALARPGGQAGLYLIRTDEHGERTFHYYRSQSAARGLFGPAHPDSVDDAIADHDLVYLSGITLSILTPPARDRLLGVLDETRRRGGLVAFDGNYRPSGWPSPALAAAAMSAVLARTDVALPTLADDRAVFGDASARDSVRRLRAAGVGEIVVKVGEQGCVVADAENAEAVPAVRGARVIDTTAAGDSFNGGYLAARIGGAPPRAAAEAANRLAARVIGHRGALLPPPRRSPEAAAAASER</sequence>
<dbReference type="PANTHER" id="PTHR43085">
    <property type="entry name" value="HEXOKINASE FAMILY MEMBER"/>
    <property type="match status" value="1"/>
</dbReference>
<evidence type="ECO:0000259" key="5">
    <source>
        <dbReference type="Pfam" id="PF00294"/>
    </source>
</evidence>
<dbReference type="GO" id="GO:0016301">
    <property type="term" value="F:kinase activity"/>
    <property type="evidence" value="ECO:0007669"/>
    <property type="project" value="UniProtKB-KW"/>
</dbReference>
<evidence type="ECO:0000256" key="3">
    <source>
        <dbReference type="ARBA" id="ARBA00022777"/>
    </source>
</evidence>
<dbReference type="InterPro" id="IPR002173">
    <property type="entry name" value="Carboh/pur_kinase_PfkB_CS"/>
</dbReference>
<accession>A0ABW2CBU4</accession>